<reference evidence="2" key="1">
    <citation type="submission" date="2017-01" db="EMBL/GenBank/DDBJ databases">
        <title>An insight into the sialome and mialome of the horn fly, Haematobia irritans.</title>
        <authorList>
            <person name="Breijo M."/>
            <person name="Boiani M."/>
            <person name="Ures X."/>
            <person name="Rocha S."/>
            <person name="Sequeira M."/>
            <person name="Ribeiro J.M."/>
        </authorList>
    </citation>
    <scope>NUCLEOTIDE SEQUENCE</scope>
</reference>
<keyword evidence="1" id="KW-0472">Membrane</keyword>
<protein>
    <submittedName>
        <fullName evidence="2">Uncharacterized protein</fullName>
    </submittedName>
</protein>
<feature type="transmembrane region" description="Helical" evidence="1">
    <location>
        <begin position="92"/>
        <end position="111"/>
    </location>
</feature>
<accession>A0A1L8E8E1</accession>
<proteinExistence type="predicted"/>
<organism evidence="2">
    <name type="scientific">Haematobia irritans</name>
    <name type="common">Horn fly</name>
    <name type="synonym">Conops irritans</name>
    <dbReference type="NCBI Taxonomy" id="7368"/>
    <lineage>
        <taxon>Eukaryota</taxon>
        <taxon>Metazoa</taxon>
        <taxon>Ecdysozoa</taxon>
        <taxon>Arthropoda</taxon>
        <taxon>Hexapoda</taxon>
        <taxon>Insecta</taxon>
        <taxon>Pterygota</taxon>
        <taxon>Neoptera</taxon>
        <taxon>Endopterygota</taxon>
        <taxon>Diptera</taxon>
        <taxon>Brachycera</taxon>
        <taxon>Muscomorpha</taxon>
        <taxon>Muscoidea</taxon>
        <taxon>Muscidae</taxon>
        <taxon>Haematobia</taxon>
    </lineage>
</organism>
<evidence type="ECO:0000256" key="1">
    <source>
        <dbReference type="SAM" id="Phobius"/>
    </source>
</evidence>
<sequence length="139" mass="15339">MTARTCTLWNTTISSMLCASLPTVTGCALLMVLPSRSGIWLARKLLKNSAPISFPMDPRPINLNACPWPGPLMAKPCSLATPTTPFAYGKSLFLLIKILLASILLLHQHFLNTFLYTDDDDETSCVDTEADKNKCTRTY</sequence>
<dbReference type="PROSITE" id="PS51257">
    <property type="entry name" value="PROKAR_LIPOPROTEIN"/>
    <property type="match status" value="1"/>
</dbReference>
<feature type="transmembrane region" description="Helical" evidence="1">
    <location>
        <begin position="12"/>
        <end position="33"/>
    </location>
</feature>
<name>A0A1L8E8E1_HAEIR</name>
<keyword evidence="1" id="KW-0812">Transmembrane</keyword>
<keyword evidence="1" id="KW-1133">Transmembrane helix</keyword>
<dbReference type="AlphaFoldDB" id="A0A1L8E8E1"/>
<dbReference type="EMBL" id="GFDG01003947">
    <property type="protein sequence ID" value="JAV14852.1"/>
    <property type="molecule type" value="Transcribed_RNA"/>
</dbReference>
<evidence type="ECO:0000313" key="2">
    <source>
        <dbReference type="EMBL" id="JAV14852.1"/>
    </source>
</evidence>